<reference evidence="2" key="1">
    <citation type="submission" date="2019-05" db="EMBL/GenBank/DDBJ databases">
        <title>Candidatus Nanohalobium constans, a novel model system to study the DPANN nano-sized archaea: genomic and physiological characterization of a nanoarchaeon co-cultured with its chitinotrophic host.</title>
        <authorList>
            <person name="La Cono V."/>
            <person name="Arcadi E."/>
            <person name="Crisafi F."/>
            <person name="Denaro R."/>
            <person name="La Spada G."/>
            <person name="Messina E."/>
            <person name="Smedile F."/>
            <person name="Toshchakov S.V."/>
            <person name="Shevchenko M.A."/>
            <person name="Golyshin P.N."/>
            <person name="Golyshina O.V."/>
            <person name="Ferrer M."/>
            <person name="Rohde M."/>
            <person name="Mushegian A."/>
            <person name="Sorokin D.Y."/>
            <person name="Giuliano L."/>
            <person name="Yakimov M.M."/>
        </authorList>
    </citation>
    <scope>NUCLEOTIDE SEQUENCE [LARGE SCALE GENOMIC DNA]</scope>
    <source>
        <strain evidence="2">LC1Nh</strain>
    </source>
</reference>
<name>A0A5Q0UFX8_9ARCH</name>
<dbReference type="AlphaFoldDB" id="A0A5Q0UFX8"/>
<dbReference type="GeneID" id="42365037"/>
<dbReference type="Proteomes" id="UP000377803">
    <property type="component" value="Chromosome"/>
</dbReference>
<protein>
    <submittedName>
        <fullName evidence="1">Uncharacterized protein</fullName>
    </submittedName>
</protein>
<evidence type="ECO:0000313" key="1">
    <source>
        <dbReference type="EMBL" id="QGA80542.1"/>
    </source>
</evidence>
<evidence type="ECO:0000313" key="2">
    <source>
        <dbReference type="Proteomes" id="UP000377803"/>
    </source>
</evidence>
<dbReference type="KEGG" id="ncon:LC1Nh_0651"/>
<accession>A0A5Q0UFX8</accession>
<gene>
    <name evidence="1" type="ORF">LC1Nh_0651</name>
</gene>
<proteinExistence type="predicted"/>
<keyword evidence="2" id="KW-1185">Reference proteome</keyword>
<sequence>MRDKIQRKSILLLLGVTKAVASTNKTVPGRWTEFINSIRVTSQTAHLKLIQIDEKAALEFYDMEKDFKRRIGRGKLYTKSDIEDARHRIEKVDF</sequence>
<dbReference type="RefSeq" id="WP_153550282.1">
    <property type="nucleotide sequence ID" value="NZ_CP040089.1"/>
</dbReference>
<organism evidence="1 2">
    <name type="scientific">Candidatus Nanohalobium constans</name>
    <dbReference type="NCBI Taxonomy" id="2565781"/>
    <lineage>
        <taxon>Archaea</taxon>
        <taxon>Candidatus Nanohalarchaeota</taxon>
        <taxon>Candidatus Nanohalobia</taxon>
        <taxon>Candidatus Nanohalobiales</taxon>
        <taxon>Candidatus Nanohalobiaceae</taxon>
        <taxon>Candidatus Nanohalobium</taxon>
    </lineage>
</organism>
<dbReference type="EMBL" id="CP040089">
    <property type="protein sequence ID" value="QGA80542.1"/>
    <property type="molecule type" value="Genomic_DNA"/>
</dbReference>